<evidence type="ECO:0000256" key="2">
    <source>
        <dbReference type="SAM" id="Phobius"/>
    </source>
</evidence>
<keyword evidence="4" id="KW-1185">Reference proteome</keyword>
<gene>
    <name evidence="3" type="ORF">ACFQ16_00710</name>
</gene>
<keyword evidence="2" id="KW-0472">Membrane</keyword>
<dbReference type="RefSeq" id="WP_345601487.1">
    <property type="nucleotide sequence ID" value="NZ_BAABLT010000034.1"/>
</dbReference>
<feature type="transmembrane region" description="Helical" evidence="2">
    <location>
        <begin position="40"/>
        <end position="64"/>
    </location>
</feature>
<keyword evidence="2" id="KW-1133">Transmembrane helix</keyword>
<protein>
    <submittedName>
        <fullName evidence="3">Uncharacterized protein</fullName>
    </submittedName>
</protein>
<proteinExistence type="predicted"/>
<organism evidence="3 4">
    <name type="scientific">Saccharopolyspora rosea</name>
    <dbReference type="NCBI Taxonomy" id="524884"/>
    <lineage>
        <taxon>Bacteria</taxon>
        <taxon>Bacillati</taxon>
        <taxon>Actinomycetota</taxon>
        <taxon>Actinomycetes</taxon>
        <taxon>Pseudonocardiales</taxon>
        <taxon>Pseudonocardiaceae</taxon>
        <taxon>Saccharopolyspora</taxon>
    </lineage>
</organism>
<evidence type="ECO:0000256" key="1">
    <source>
        <dbReference type="SAM" id="MobiDB-lite"/>
    </source>
</evidence>
<keyword evidence="2" id="KW-0812">Transmembrane</keyword>
<dbReference type="EMBL" id="JBHTIW010000001">
    <property type="protein sequence ID" value="MFD0918253.1"/>
    <property type="molecule type" value="Genomic_DNA"/>
</dbReference>
<evidence type="ECO:0000313" key="4">
    <source>
        <dbReference type="Proteomes" id="UP001597018"/>
    </source>
</evidence>
<feature type="region of interest" description="Disordered" evidence="1">
    <location>
        <begin position="64"/>
        <end position="101"/>
    </location>
</feature>
<feature type="region of interest" description="Disordered" evidence="1">
    <location>
        <begin position="157"/>
        <end position="182"/>
    </location>
</feature>
<reference evidence="4" key="1">
    <citation type="journal article" date="2019" name="Int. J. Syst. Evol. Microbiol.">
        <title>The Global Catalogue of Microorganisms (GCM) 10K type strain sequencing project: providing services to taxonomists for standard genome sequencing and annotation.</title>
        <authorList>
            <consortium name="The Broad Institute Genomics Platform"/>
            <consortium name="The Broad Institute Genome Sequencing Center for Infectious Disease"/>
            <person name="Wu L."/>
            <person name="Ma J."/>
        </authorList>
    </citation>
    <scope>NUCLEOTIDE SEQUENCE [LARGE SCALE GENOMIC DNA]</scope>
    <source>
        <strain evidence="4">CCUG 56401</strain>
    </source>
</reference>
<sequence>MDERRLGELFRDAAEAAPEATFDAQDVVRESRRVTARRRWAAAGGTFVAAAVLVGGVGIGTGAFTPPGGGSHTSVQSAPSTSSQPRAQQPGVLSEPVPRSGVCQPDAQVVAAVAARLPEAAQAPREPSRDCPAGARSAVFVLREGAASGRVTVTVSPAGSVPPAESAAGDVRRPDGAEQAVRKARSGRLVVVVSAPDEGSPAAPYGTRVAAIASELSTQF</sequence>
<name>A0ABW3FKE5_9PSEU</name>
<dbReference type="Proteomes" id="UP001597018">
    <property type="component" value="Unassembled WGS sequence"/>
</dbReference>
<feature type="compositionally biased region" description="Polar residues" evidence="1">
    <location>
        <begin position="72"/>
        <end position="87"/>
    </location>
</feature>
<accession>A0ABW3FKE5</accession>
<evidence type="ECO:0000313" key="3">
    <source>
        <dbReference type="EMBL" id="MFD0918253.1"/>
    </source>
</evidence>
<comment type="caution">
    <text evidence="3">The sequence shown here is derived from an EMBL/GenBank/DDBJ whole genome shotgun (WGS) entry which is preliminary data.</text>
</comment>